<dbReference type="InterPro" id="IPR016187">
    <property type="entry name" value="CTDL_fold"/>
</dbReference>
<accession>A0A3B3WHK5</accession>
<proteinExistence type="predicted"/>
<dbReference type="Pfam" id="PF00059">
    <property type="entry name" value="Lectin_C"/>
    <property type="match status" value="2"/>
</dbReference>
<dbReference type="SUPFAM" id="SSF56436">
    <property type="entry name" value="C-type lectin-like"/>
    <property type="match status" value="2"/>
</dbReference>
<dbReference type="STRING" id="48701.ENSPMEP00000002217"/>
<sequence>MRTLALRSLLFTELFSVALCDFFGENIYVSERMTWSDARDYCRMHHTDLSSINSQEEQDKLTELGQGGENADNCLLCLGIVGADSKKIWIGLYKDVSDNWKWSGGKNALFFLWMSPKESIQDQHCVAQTDEGWESVSCEEKFPFYCFHSSLVLVKENKTWEEALKHCHSLDKELVSLTSESALTKALQTSRTASTSHVWSGLRYLSDSWLWVDGTLTENQTWSQAQVPQCPAWSHHCGALFQEEQQLESWDCADKLNFICYVNGTS</sequence>
<dbReference type="PROSITE" id="PS00615">
    <property type="entry name" value="C_TYPE_LECTIN_1"/>
    <property type="match status" value="1"/>
</dbReference>
<dbReference type="AlphaFoldDB" id="A0A3B3WHK5"/>
<feature type="domain" description="C-type lectin" evidence="3">
    <location>
        <begin position="142"/>
        <end position="261"/>
    </location>
</feature>
<dbReference type="PROSITE" id="PS50041">
    <property type="entry name" value="C_TYPE_LECTIN_2"/>
    <property type="match status" value="2"/>
</dbReference>
<keyword evidence="2" id="KW-0732">Signal</keyword>
<keyword evidence="1" id="KW-1015">Disulfide bond</keyword>
<feature type="chain" id="PRO_5017251317" description="C-type lectin domain-containing protein" evidence="2">
    <location>
        <begin position="21"/>
        <end position="266"/>
    </location>
</feature>
<protein>
    <recommendedName>
        <fullName evidence="3">C-type lectin domain-containing protein</fullName>
    </recommendedName>
</protein>
<dbReference type="Gene3D" id="3.10.100.10">
    <property type="entry name" value="Mannose-Binding Protein A, subunit A"/>
    <property type="match status" value="2"/>
</dbReference>
<dbReference type="InterPro" id="IPR018378">
    <property type="entry name" value="C-type_lectin_CS"/>
</dbReference>
<reference evidence="4" key="2">
    <citation type="submission" date="2025-09" db="UniProtKB">
        <authorList>
            <consortium name="Ensembl"/>
        </authorList>
    </citation>
    <scope>IDENTIFICATION</scope>
</reference>
<feature type="domain" description="C-type lectin" evidence="3">
    <location>
        <begin position="20"/>
        <end position="147"/>
    </location>
</feature>
<reference evidence="4" key="1">
    <citation type="submission" date="2025-08" db="UniProtKB">
        <authorList>
            <consortium name="Ensembl"/>
        </authorList>
    </citation>
    <scope>IDENTIFICATION</scope>
</reference>
<dbReference type="Ensembl" id="ENSPMET00000012887.1">
    <property type="protein sequence ID" value="ENSPMEP00000002217.1"/>
    <property type="gene ID" value="ENSPMEG00000003250.1"/>
</dbReference>
<dbReference type="Proteomes" id="UP000261480">
    <property type="component" value="Unplaced"/>
</dbReference>
<name>A0A3B3WHK5_9TELE</name>
<evidence type="ECO:0000313" key="4">
    <source>
        <dbReference type="Ensembl" id="ENSPMEP00000002217.1"/>
    </source>
</evidence>
<dbReference type="InterPro" id="IPR001304">
    <property type="entry name" value="C-type_lectin-like"/>
</dbReference>
<dbReference type="SMART" id="SM00034">
    <property type="entry name" value="CLECT"/>
    <property type="match status" value="2"/>
</dbReference>
<dbReference type="PANTHER" id="PTHR45784">
    <property type="entry name" value="C-TYPE LECTIN DOMAIN FAMILY 20 MEMBER A-RELATED"/>
    <property type="match status" value="1"/>
</dbReference>
<evidence type="ECO:0000256" key="1">
    <source>
        <dbReference type="ARBA" id="ARBA00023157"/>
    </source>
</evidence>
<keyword evidence="5" id="KW-1185">Reference proteome</keyword>
<evidence type="ECO:0000256" key="2">
    <source>
        <dbReference type="SAM" id="SignalP"/>
    </source>
</evidence>
<evidence type="ECO:0000259" key="3">
    <source>
        <dbReference type="PROSITE" id="PS50041"/>
    </source>
</evidence>
<dbReference type="CDD" id="cd00037">
    <property type="entry name" value="CLECT"/>
    <property type="match status" value="1"/>
</dbReference>
<dbReference type="PANTHER" id="PTHR45784:SF8">
    <property type="entry name" value="C-TYPE MANNOSE RECEPTOR 2-RELATED"/>
    <property type="match status" value="1"/>
</dbReference>
<feature type="signal peptide" evidence="2">
    <location>
        <begin position="1"/>
        <end position="20"/>
    </location>
</feature>
<organism evidence="4 5">
    <name type="scientific">Poecilia mexicana</name>
    <dbReference type="NCBI Taxonomy" id="48701"/>
    <lineage>
        <taxon>Eukaryota</taxon>
        <taxon>Metazoa</taxon>
        <taxon>Chordata</taxon>
        <taxon>Craniata</taxon>
        <taxon>Vertebrata</taxon>
        <taxon>Euteleostomi</taxon>
        <taxon>Actinopterygii</taxon>
        <taxon>Neopterygii</taxon>
        <taxon>Teleostei</taxon>
        <taxon>Neoteleostei</taxon>
        <taxon>Acanthomorphata</taxon>
        <taxon>Ovalentaria</taxon>
        <taxon>Atherinomorphae</taxon>
        <taxon>Cyprinodontiformes</taxon>
        <taxon>Poeciliidae</taxon>
        <taxon>Poeciliinae</taxon>
        <taxon>Poecilia</taxon>
    </lineage>
</organism>
<evidence type="ECO:0000313" key="5">
    <source>
        <dbReference type="Proteomes" id="UP000261480"/>
    </source>
</evidence>
<dbReference type="InterPro" id="IPR016186">
    <property type="entry name" value="C-type_lectin-like/link_sf"/>
</dbReference>